<dbReference type="InterPro" id="IPR011009">
    <property type="entry name" value="Kinase-like_dom_sf"/>
</dbReference>
<dbReference type="EMBL" id="PDXD01000104">
    <property type="protein sequence ID" value="RYN61632.1"/>
    <property type="molecule type" value="Genomic_DNA"/>
</dbReference>
<evidence type="ECO:0000313" key="5">
    <source>
        <dbReference type="EMBL" id="RYN61632.1"/>
    </source>
</evidence>
<reference evidence="6" key="1">
    <citation type="journal article" date="2019" name="bioRxiv">
        <title>Genomics, evolutionary history and diagnostics of the Alternaria alternata species group including apple and Asian pear pathotypes.</title>
        <authorList>
            <person name="Armitage A.D."/>
            <person name="Cockerton H.M."/>
            <person name="Sreenivasaprasad S."/>
            <person name="Woodhall J.W."/>
            <person name="Lane C.R."/>
            <person name="Harrison R.J."/>
            <person name="Clarkson J.P."/>
        </authorList>
    </citation>
    <scope>NUCLEOTIDE SEQUENCE [LARGE SCALE GENOMIC DNA]</scope>
    <source>
        <strain evidence="6">FERA 1177</strain>
    </source>
</reference>
<dbReference type="PANTHER" id="PTHR45832:SF22">
    <property type="entry name" value="SERINE_THREONINE-PROTEIN KINASE SAMKA-RELATED"/>
    <property type="match status" value="1"/>
</dbReference>
<feature type="domain" description="Protein kinase" evidence="4">
    <location>
        <begin position="72"/>
        <end position="307"/>
    </location>
</feature>
<organism evidence="5 6">
    <name type="scientific">Alternaria alternata</name>
    <name type="common">Alternaria rot fungus</name>
    <name type="synonym">Torula alternata</name>
    <dbReference type="NCBI Taxonomy" id="5599"/>
    <lineage>
        <taxon>Eukaryota</taxon>
        <taxon>Fungi</taxon>
        <taxon>Dikarya</taxon>
        <taxon>Ascomycota</taxon>
        <taxon>Pezizomycotina</taxon>
        <taxon>Dothideomycetes</taxon>
        <taxon>Pleosporomycetidae</taxon>
        <taxon>Pleosporales</taxon>
        <taxon>Pleosporineae</taxon>
        <taxon>Pleosporaceae</taxon>
        <taxon>Alternaria</taxon>
        <taxon>Alternaria sect. Alternaria</taxon>
        <taxon>Alternaria alternata complex</taxon>
    </lineage>
</organism>
<dbReference type="InterPro" id="IPR051931">
    <property type="entry name" value="PAK3-like"/>
</dbReference>
<dbReference type="InterPro" id="IPR000719">
    <property type="entry name" value="Prot_kinase_dom"/>
</dbReference>
<proteinExistence type="inferred from homology"/>
<protein>
    <recommendedName>
        <fullName evidence="4">Protein kinase domain-containing protein</fullName>
    </recommendedName>
</protein>
<comment type="similarity">
    <text evidence="1">Belongs to the protein kinase superfamily. STE Ser/Thr protein kinase family. STE20 subfamily.</text>
</comment>
<dbReference type="PROSITE" id="PS50011">
    <property type="entry name" value="PROTEIN_KINASE_DOM"/>
    <property type="match status" value="1"/>
</dbReference>
<keyword evidence="3" id="KW-0067">ATP-binding</keyword>
<dbReference type="GO" id="GO:0005524">
    <property type="term" value="F:ATP binding"/>
    <property type="evidence" value="ECO:0007669"/>
    <property type="project" value="UniProtKB-KW"/>
</dbReference>
<evidence type="ECO:0000256" key="1">
    <source>
        <dbReference type="ARBA" id="ARBA00008874"/>
    </source>
</evidence>
<gene>
    <name evidence="5" type="ORF">AA0117_g12958</name>
</gene>
<evidence type="ECO:0000313" key="6">
    <source>
        <dbReference type="Proteomes" id="UP000291422"/>
    </source>
</evidence>
<dbReference type="Gene3D" id="1.10.510.10">
    <property type="entry name" value="Transferase(Phosphotransferase) domain 1"/>
    <property type="match status" value="1"/>
</dbReference>
<accession>A0A4Q4MWC8</accession>
<evidence type="ECO:0000259" key="4">
    <source>
        <dbReference type="PROSITE" id="PS50011"/>
    </source>
</evidence>
<dbReference type="Pfam" id="PF00069">
    <property type="entry name" value="Pkinase"/>
    <property type="match status" value="1"/>
</dbReference>
<dbReference type="AlphaFoldDB" id="A0A4Q4MWC8"/>
<dbReference type="PANTHER" id="PTHR45832">
    <property type="entry name" value="SERINE/THREONINE-PROTEIN KINASE SAMKA-RELATED-RELATED"/>
    <property type="match status" value="1"/>
</dbReference>
<dbReference type="SUPFAM" id="SSF56112">
    <property type="entry name" value="Protein kinase-like (PK-like)"/>
    <property type="match status" value="1"/>
</dbReference>
<dbReference type="Proteomes" id="UP000291422">
    <property type="component" value="Unassembled WGS sequence"/>
</dbReference>
<dbReference type="GO" id="GO:0004672">
    <property type="term" value="F:protein kinase activity"/>
    <property type="evidence" value="ECO:0007669"/>
    <property type="project" value="InterPro"/>
</dbReference>
<evidence type="ECO:0000256" key="3">
    <source>
        <dbReference type="ARBA" id="ARBA00022840"/>
    </source>
</evidence>
<comment type="caution">
    <text evidence="5">The sequence shown here is derived from an EMBL/GenBank/DDBJ whole genome shotgun (WGS) entry which is preliminary data.</text>
</comment>
<evidence type="ECO:0000256" key="2">
    <source>
        <dbReference type="ARBA" id="ARBA00022741"/>
    </source>
</evidence>
<name>A0A4Q4MWC8_ALTAL</name>
<sequence>MERQLVTAEDGRRKTRIDLSMLDVDRITFPPAVKNTGRPTVKPRHQLSSPPMRLPFEYQYKDIQLTSPWKRYKQICDVRLGVDFRITIAQKTSSPVDFFAIRCISNYDPELQVQDIIQTPELQMLDKIRHDSFVAVEEVFCDKGEMYAVFEYMPVSLDEMQRSRKCIASDHLSAILGPIIEGVAFLSGKGLQHHRLTSSNVLVSEDGAVKIGLMGAHVKEEGTVNLEDPDQWTPLCRDFLATTTSATSAQELLKVGVDCWQVMTTTNAGQHPLLQRPRKVGELKQNVLIARMSAHCRIEEVYSGEET</sequence>
<keyword evidence="2" id="KW-0547">Nucleotide-binding</keyword>